<evidence type="ECO:0000256" key="1">
    <source>
        <dbReference type="SAM" id="MobiDB-lite"/>
    </source>
</evidence>
<proteinExistence type="predicted"/>
<organism evidence="2 3">
    <name type="scientific">Microthlaspi erraticum</name>
    <dbReference type="NCBI Taxonomy" id="1685480"/>
    <lineage>
        <taxon>Eukaryota</taxon>
        <taxon>Viridiplantae</taxon>
        <taxon>Streptophyta</taxon>
        <taxon>Embryophyta</taxon>
        <taxon>Tracheophyta</taxon>
        <taxon>Spermatophyta</taxon>
        <taxon>Magnoliopsida</taxon>
        <taxon>eudicotyledons</taxon>
        <taxon>Gunneridae</taxon>
        <taxon>Pentapetalae</taxon>
        <taxon>rosids</taxon>
        <taxon>malvids</taxon>
        <taxon>Brassicales</taxon>
        <taxon>Brassicaceae</taxon>
        <taxon>Coluteocarpeae</taxon>
        <taxon>Microthlaspi</taxon>
    </lineage>
</organism>
<name>A0A6D2I7W8_9BRAS</name>
<reference evidence="2" key="1">
    <citation type="submission" date="2020-01" db="EMBL/GenBank/DDBJ databases">
        <authorList>
            <person name="Mishra B."/>
        </authorList>
    </citation>
    <scope>NUCLEOTIDE SEQUENCE [LARGE SCALE GENOMIC DNA]</scope>
</reference>
<dbReference type="AlphaFoldDB" id="A0A6D2I7W8"/>
<evidence type="ECO:0000313" key="2">
    <source>
        <dbReference type="EMBL" id="CAA7021490.1"/>
    </source>
</evidence>
<comment type="caution">
    <text evidence="2">The sequence shown here is derived from an EMBL/GenBank/DDBJ whole genome shotgun (WGS) entry which is preliminary data.</text>
</comment>
<keyword evidence="3" id="KW-1185">Reference proteome</keyword>
<evidence type="ECO:0000313" key="3">
    <source>
        <dbReference type="Proteomes" id="UP000467841"/>
    </source>
</evidence>
<feature type="compositionally biased region" description="Basic and acidic residues" evidence="1">
    <location>
        <begin position="1"/>
        <end position="10"/>
    </location>
</feature>
<sequence length="524" mass="59131">MGRKMSDWLKRWGQAGSSNVEERNSGVLLISSGSSSDDSSSKKSNDSDYVEVAVTDTSVETDPSEGQFDSAVYTEWDHFTSLEIGGSVEADVPTPYGATGLVYTQDMVAIPTRHEGVEILVPSTEIIEISSDDTLTNSWDGESSHQTSREIPIPHVFMPGYGYTPYIPPKSSESLSEYVHPIFQTGPVEGEVNPAMQISEERLDLYGQPFADSSSEYNASYGGNTYEQGGTSAPSFGLPEERIPYEGKPWVNLNSEATVENLWWDLERDAERGGPIEPERDSAAELETFVRYHCEILEAHERNQNEVMADQVPVTNQNVGVVEEQVQGENLNNVLEVNQVETRNQLVEENPNQVNDSRVVEEHRDDDVEVNQCREETVAENEIPRAVEIGSIQEEGLEGDFVLELKREREFQFRQGHPCLVVFVEDLGISLMCTQMKGREEQCGGNHPRVIDVECKGTMTWCEMRRFDQWTSWRGARSQIKHLDRRKSGNEREENKIDKVERIRTNAEYRGCLVRNTKNGTLWD</sequence>
<feature type="region of interest" description="Disordered" evidence="1">
    <location>
        <begin position="1"/>
        <end position="49"/>
    </location>
</feature>
<protein>
    <submittedName>
        <fullName evidence="2">Uncharacterized protein</fullName>
    </submittedName>
</protein>
<accession>A0A6D2I7W8</accession>
<dbReference type="Proteomes" id="UP000467841">
    <property type="component" value="Unassembled WGS sequence"/>
</dbReference>
<gene>
    <name evidence="2" type="ORF">MERR_LOCUS8725</name>
</gene>
<dbReference type="EMBL" id="CACVBM020000621">
    <property type="protein sequence ID" value="CAA7021490.1"/>
    <property type="molecule type" value="Genomic_DNA"/>
</dbReference>